<evidence type="ECO:0000256" key="2">
    <source>
        <dbReference type="SAM" id="MobiDB-lite"/>
    </source>
</evidence>
<feature type="region of interest" description="Disordered" evidence="2">
    <location>
        <begin position="336"/>
        <end position="367"/>
    </location>
</feature>
<organism evidence="4 5">
    <name type="scientific">Amycolatopsis heterodermiae</name>
    <dbReference type="NCBI Taxonomy" id="3110235"/>
    <lineage>
        <taxon>Bacteria</taxon>
        <taxon>Bacillati</taxon>
        <taxon>Actinomycetota</taxon>
        <taxon>Actinomycetes</taxon>
        <taxon>Pseudonocardiales</taxon>
        <taxon>Pseudonocardiaceae</taxon>
        <taxon>Amycolatopsis</taxon>
    </lineage>
</organism>
<dbReference type="RefSeq" id="WP_323336184.1">
    <property type="nucleotide sequence ID" value="NZ_JAYFSI010000017.1"/>
</dbReference>
<dbReference type="InterPro" id="IPR005674">
    <property type="entry name" value="CocE/Ser_esterase"/>
</dbReference>
<proteinExistence type="predicted"/>
<evidence type="ECO:0000256" key="1">
    <source>
        <dbReference type="ARBA" id="ARBA00022801"/>
    </source>
</evidence>
<evidence type="ECO:0000313" key="5">
    <source>
        <dbReference type="Proteomes" id="UP001304298"/>
    </source>
</evidence>
<comment type="caution">
    <text evidence="4">The sequence shown here is derived from an EMBL/GenBank/DDBJ whole genome shotgun (WGS) entry which is preliminary data.</text>
</comment>
<dbReference type="SUPFAM" id="SSF53474">
    <property type="entry name" value="alpha/beta-Hydrolases"/>
    <property type="match status" value="1"/>
</dbReference>
<dbReference type="SUPFAM" id="SSF49785">
    <property type="entry name" value="Galactose-binding domain-like"/>
    <property type="match status" value="1"/>
</dbReference>
<feature type="region of interest" description="Disordered" evidence="2">
    <location>
        <begin position="379"/>
        <end position="399"/>
    </location>
</feature>
<keyword evidence="5" id="KW-1185">Reference proteome</keyword>
<protein>
    <submittedName>
        <fullName evidence="4">CocE/NonD family hydrolase</fullName>
    </submittedName>
</protein>
<dbReference type="Gene3D" id="1.10.3020.10">
    <property type="entry name" value="alpha-amino acid ester hydrolase ( Helical cap domain)"/>
    <property type="match status" value="1"/>
</dbReference>
<evidence type="ECO:0000259" key="3">
    <source>
        <dbReference type="SMART" id="SM00939"/>
    </source>
</evidence>
<accession>A0ABU5RNR8</accession>
<dbReference type="NCBIfam" id="TIGR00976">
    <property type="entry name" value="CocE_NonD"/>
    <property type="match status" value="1"/>
</dbReference>
<feature type="domain" description="Xaa-Pro dipeptidyl-peptidase C-terminal" evidence="3">
    <location>
        <begin position="305"/>
        <end position="515"/>
    </location>
</feature>
<dbReference type="InterPro" id="IPR000383">
    <property type="entry name" value="Xaa-Pro-like_dom"/>
</dbReference>
<name>A0ABU5RNR8_9PSEU</name>
<dbReference type="EMBL" id="JAYFSI010000017">
    <property type="protein sequence ID" value="MEA5366741.1"/>
    <property type="molecule type" value="Genomic_DNA"/>
</dbReference>
<reference evidence="4 5" key="1">
    <citation type="submission" date="2023-12" db="EMBL/GenBank/DDBJ databases">
        <title>Amycolatopsis sp. V23-08.</title>
        <authorList>
            <person name="Somphong A."/>
        </authorList>
    </citation>
    <scope>NUCLEOTIDE SEQUENCE [LARGE SCALE GENOMIC DNA]</scope>
    <source>
        <strain evidence="4 5">V23-08</strain>
    </source>
</reference>
<evidence type="ECO:0000313" key="4">
    <source>
        <dbReference type="EMBL" id="MEA5366741.1"/>
    </source>
</evidence>
<dbReference type="InterPro" id="IPR013736">
    <property type="entry name" value="Xaa-Pro_dipept_C"/>
</dbReference>
<dbReference type="GO" id="GO:0016787">
    <property type="term" value="F:hydrolase activity"/>
    <property type="evidence" value="ECO:0007669"/>
    <property type="project" value="UniProtKB-KW"/>
</dbReference>
<dbReference type="Pfam" id="PF08530">
    <property type="entry name" value="PepX_C"/>
    <property type="match status" value="1"/>
</dbReference>
<dbReference type="Gene3D" id="3.40.50.1820">
    <property type="entry name" value="alpha/beta hydrolase"/>
    <property type="match status" value="1"/>
</dbReference>
<keyword evidence="1 4" id="KW-0378">Hydrolase</keyword>
<gene>
    <name evidence="4" type="ORF">VA596_44920</name>
</gene>
<dbReference type="InterPro" id="IPR008979">
    <property type="entry name" value="Galactose-bd-like_sf"/>
</dbReference>
<dbReference type="InterPro" id="IPR029058">
    <property type="entry name" value="AB_hydrolase_fold"/>
</dbReference>
<sequence length="527" mass="56517">MTKARHPGVLSAVQRKVFGLPPATTAYTVERGLRVPTADGAQLLTDVYLPVGKAHGTVLIRSPYGRGLPESLVHGRAFAERGYQVVVQSVRGTGGSTGTFRPMAQEASDGQDTVAWLRTRPWFGGRLATIGGSYLGWAQWALLRDPPPELRASAVVVGPHDFARALRGSGSFALEDFLVWSATIRAGLAEMLAARRRVKAALREPTAEAAAESALGTKAPWFAEWLGHPDLDDPFWTDYDATSALATSRVPTLLIGGWHDVFVDQTLEQFQALNDRGVDVAMTIGPWTHLDTTFKAARVADPEALAWFGRHLRGTASGRPAPVRIHLTGAGTWRSLPSWPPKTGEHTLSLHGSGQLRDEPADAPGTAGFAYDPADPTPAVGGRHMSAKAGRQDNGPLESRDDVVTFTSAPLEADLDVVGAPHLELRLEVDAAARPDLFVRLCDVDDRGRSWNVTESFGRLTTTSGAVSLRLGSCAHRFLAGHRIRLQVSGGAYPRFARNPAPARYTLVCTGSSLSLPVEAVSTEESA</sequence>
<dbReference type="SMART" id="SM00939">
    <property type="entry name" value="PepX_C"/>
    <property type="match status" value="1"/>
</dbReference>
<dbReference type="Pfam" id="PF02129">
    <property type="entry name" value="Peptidase_S15"/>
    <property type="match status" value="1"/>
</dbReference>
<dbReference type="Proteomes" id="UP001304298">
    <property type="component" value="Unassembled WGS sequence"/>
</dbReference>
<dbReference type="Gene3D" id="2.60.120.260">
    <property type="entry name" value="Galactose-binding domain-like"/>
    <property type="match status" value="1"/>
</dbReference>